<accession>A0AAQ3MEL3</accession>
<keyword evidence="1" id="KW-0472">Membrane</keyword>
<dbReference type="EMBL" id="CP144690">
    <property type="protein sequence ID" value="WVY89582.1"/>
    <property type="molecule type" value="Genomic_DNA"/>
</dbReference>
<proteinExistence type="predicted"/>
<evidence type="ECO:0000313" key="2">
    <source>
        <dbReference type="EMBL" id="WVY89582.1"/>
    </source>
</evidence>
<keyword evidence="1" id="KW-0812">Transmembrane</keyword>
<gene>
    <name evidence="2" type="ORF">V8G54_035096</name>
</gene>
<feature type="transmembrane region" description="Helical" evidence="1">
    <location>
        <begin position="110"/>
        <end position="130"/>
    </location>
</feature>
<reference evidence="2 3" key="1">
    <citation type="journal article" date="2023" name="Life. Sci Alliance">
        <title>Evolutionary insights into 3D genome organization and epigenetic landscape of Vigna mungo.</title>
        <authorList>
            <person name="Junaid A."/>
            <person name="Singh B."/>
            <person name="Bhatia S."/>
        </authorList>
    </citation>
    <scope>NUCLEOTIDE SEQUENCE [LARGE SCALE GENOMIC DNA]</scope>
    <source>
        <strain evidence="2">Urdbean</strain>
    </source>
</reference>
<keyword evidence="1" id="KW-1133">Transmembrane helix</keyword>
<keyword evidence="3" id="KW-1185">Reference proteome</keyword>
<protein>
    <submittedName>
        <fullName evidence="2">Uncharacterized protein</fullName>
    </submittedName>
</protein>
<dbReference type="Proteomes" id="UP001374535">
    <property type="component" value="Chromosome 11"/>
</dbReference>
<feature type="transmembrane region" description="Helical" evidence="1">
    <location>
        <begin position="78"/>
        <end position="98"/>
    </location>
</feature>
<feature type="transmembrane region" description="Helical" evidence="1">
    <location>
        <begin position="53"/>
        <end position="72"/>
    </location>
</feature>
<dbReference type="AlphaFoldDB" id="A0AAQ3MEL3"/>
<organism evidence="2 3">
    <name type="scientific">Vigna mungo</name>
    <name type="common">Black gram</name>
    <name type="synonym">Phaseolus mungo</name>
    <dbReference type="NCBI Taxonomy" id="3915"/>
    <lineage>
        <taxon>Eukaryota</taxon>
        <taxon>Viridiplantae</taxon>
        <taxon>Streptophyta</taxon>
        <taxon>Embryophyta</taxon>
        <taxon>Tracheophyta</taxon>
        <taxon>Spermatophyta</taxon>
        <taxon>Magnoliopsida</taxon>
        <taxon>eudicotyledons</taxon>
        <taxon>Gunneridae</taxon>
        <taxon>Pentapetalae</taxon>
        <taxon>rosids</taxon>
        <taxon>fabids</taxon>
        <taxon>Fabales</taxon>
        <taxon>Fabaceae</taxon>
        <taxon>Papilionoideae</taxon>
        <taxon>50 kb inversion clade</taxon>
        <taxon>NPAAA clade</taxon>
        <taxon>indigoferoid/millettioid clade</taxon>
        <taxon>Phaseoleae</taxon>
        <taxon>Vigna</taxon>
    </lineage>
</organism>
<feature type="transmembrane region" description="Helical" evidence="1">
    <location>
        <begin position="150"/>
        <end position="168"/>
    </location>
</feature>
<evidence type="ECO:0000313" key="3">
    <source>
        <dbReference type="Proteomes" id="UP001374535"/>
    </source>
</evidence>
<evidence type="ECO:0000256" key="1">
    <source>
        <dbReference type="SAM" id="Phobius"/>
    </source>
</evidence>
<name>A0AAQ3MEL3_VIGMU</name>
<sequence>MATLPYCTLHPLSSSLSPSATLVHLCSCSSTTSRSLLQFPSNLRRKATKKPKLFLIVHPIFLFNGVATTFYFDTQTVIVTVSVLAAIALSLFLGLKVLPFHSFNYGLLSLYIKTKTFLFSFLYVMLDLLFHHKTHVHLVFMYSLIKYFRNVFTLAYHASNFANYIFLLNDVSSL</sequence>